<dbReference type="Proteomes" id="UP000799302">
    <property type="component" value="Unassembled WGS sequence"/>
</dbReference>
<organism evidence="1 2">
    <name type="scientific">Microthyrium microscopicum</name>
    <dbReference type="NCBI Taxonomy" id="703497"/>
    <lineage>
        <taxon>Eukaryota</taxon>
        <taxon>Fungi</taxon>
        <taxon>Dikarya</taxon>
        <taxon>Ascomycota</taxon>
        <taxon>Pezizomycotina</taxon>
        <taxon>Dothideomycetes</taxon>
        <taxon>Dothideomycetes incertae sedis</taxon>
        <taxon>Microthyriales</taxon>
        <taxon>Microthyriaceae</taxon>
        <taxon>Microthyrium</taxon>
    </lineage>
</organism>
<dbReference type="EMBL" id="MU004230">
    <property type="protein sequence ID" value="KAF2674866.1"/>
    <property type="molecule type" value="Genomic_DNA"/>
</dbReference>
<evidence type="ECO:0000313" key="1">
    <source>
        <dbReference type="EMBL" id="KAF2674866.1"/>
    </source>
</evidence>
<keyword evidence="2" id="KW-1185">Reference proteome</keyword>
<dbReference type="AlphaFoldDB" id="A0A6A6USX8"/>
<gene>
    <name evidence="1" type="ORF">BT63DRAFT_449855</name>
</gene>
<proteinExistence type="predicted"/>
<evidence type="ECO:0000313" key="2">
    <source>
        <dbReference type="Proteomes" id="UP000799302"/>
    </source>
</evidence>
<protein>
    <submittedName>
        <fullName evidence="1">Uncharacterized protein</fullName>
    </submittedName>
</protein>
<accession>A0A6A6USX8</accession>
<reference evidence="1" key="1">
    <citation type="journal article" date="2020" name="Stud. Mycol.">
        <title>101 Dothideomycetes genomes: a test case for predicting lifestyles and emergence of pathogens.</title>
        <authorList>
            <person name="Haridas S."/>
            <person name="Albert R."/>
            <person name="Binder M."/>
            <person name="Bloem J."/>
            <person name="Labutti K."/>
            <person name="Salamov A."/>
            <person name="Andreopoulos B."/>
            <person name="Baker S."/>
            <person name="Barry K."/>
            <person name="Bills G."/>
            <person name="Bluhm B."/>
            <person name="Cannon C."/>
            <person name="Castanera R."/>
            <person name="Culley D."/>
            <person name="Daum C."/>
            <person name="Ezra D."/>
            <person name="Gonzalez J."/>
            <person name="Henrissat B."/>
            <person name="Kuo A."/>
            <person name="Liang C."/>
            <person name="Lipzen A."/>
            <person name="Lutzoni F."/>
            <person name="Magnuson J."/>
            <person name="Mondo S."/>
            <person name="Nolan M."/>
            <person name="Ohm R."/>
            <person name="Pangilinan J."/>
            <person name="Park H.-J."/>
            <person name="Ramirez L."/>
            <person name="Alfaro M."/>
            <person name="Sun H."/>
            <person name="Tritt A."/>
            <person name="Yoshinaga Y."/>
            <person name="Zwiers L.-H."/>
            <person name="Turgeon B."/>
            <person name="Goodwin S."/>
            <person name="Spatafora J."/>
            <person name="Crous P."/>
            <person name="Grigoriev I."/>
        </authorList>
    </citation>
    <scope>NUCLEOTIDE SEQUENCE</scope>
    <source>
        <strain evidence="1">CBS 115976</strain>
    </source>
</reference>
<sequence>MREELPPIVDGNEITTEQIIASYNWAIDPSQLVEIDDEDYQTIHRPVILIRPPLVEDHEVPITEEEITDLWTMIDSILKDVDKSIHSLAQQHEGAIYPYDITHDELDERPGQPIYSRQYLNRILAEVDLAKAYMAHPNLDICDYETIYFILTLADGAIGFLWSTHQFCMFNEEDDVR</sequence>
<name>A0A6A6USX8_9PEZI</name>